<name>A0A5C0XS23_PYRFU</name>
<keyword evidence="3" id="KW-0067">ATP-binding</keyword>
<accession>A0A5C0XS23</accession>
<dbReference type="Gene3D" id="1.20.1200.10">
    <property type="entry name" value="Cobalamin adenosyltransferase-like"/>
    <property type="match status" value="1"/>
</dbReference>
<dbReference type="NCBIfam" id="TIGR00636">
    <property type="entry name" value="PduO_Nterm"/>
    <property type="match status" value="1"/>
</dbReference>
<dbReference type="GO" id="GO:0005524">
    <property type="term" value="F:ATP binding"/>
    <property type="evidence" value="ECO:0007669"/>
    <property type="project" value="UniProtKB-KW"/>
</dbReference>
<keyword evidence="1 5" id="KW-0808">Transferase</keyword>
<keyword evidence="2" id="KW-0547">Nucleotide-binding</keyword>
<dbReference type="PANTHER" id="PTHR12213:SF0">
    <property type="entry name" value="CORRINOID ADENOSYLTRANSFERASE MMAB"/>
    <property type="match status" value="1"/>
</dbReference>
<dbReference type="EMBL" id="CP023154">
    <property type="protein sequence ID" value="QEK78644.1"/>
    <property type="molecule type" value="Genomic_DNA"/>
</dbReference>
<evidence type="ECO:0000256" key="3">
    <source>
        <dbReference type="ARBA" id="ARBA00022840"/>
    </source>
</evidence>
<proteinExistence type="predicted"/>
<sequence length="172" mass="19791">MRVTTKIGDKGTTRLYTGDEVWKDSPIIEANGTLDELTSFLGEARHYVDKEFQQIIDKIQEDLYKIMGEIGSKGKIQGISKEDVEWIESLIKTYVEKIEIRSFVLPGSTLSSAKLDICRTIARRAERRLATVLREYGLGKLSLIYVNRLSDLLYLMARYIEIKEGKLREVKR</sequence>
<dbReference type="SUPFAM" id="SSF89028">
    <property type="entry name" value="Cobalamin adenosyltransferase-like"/>
    <property type="match status" value="1"/>
</dbReference>
<evidence type="ECO:0000256" key="1">
    <source>
        <dbReference type="ARBA" id="ARBA00022679"/>
    </source>
</evidence>
<dbReference type="GO" id="GO:0008817">
    <property type="term" value="F:corrinoid adenosyltransferase activity"/>
    <property type="evidence" value="ECO:0007669"/>
    <property type="project" value="TreeGrafter"/>
</dbReference>
<dbReference type="InterPro" id="IPR036451">
    <property type="entry name" value="CblAdoTrfase-like_sf"/>
</dbReference>
<evidence type="ECO:0000259" key="4">
    <source>
        <dbReference type="Pfam" id="PF01923"/>
    </source>
</evidence>
<evidence type="ECO:0000313" key="5">
    <source>
        <dbReference type="EMBL" id="QEK78644.1"/>
    </source>
</evidence>
<dbReference type="Proteomes" id="UP000324354">
    <property type="component" value="Chromosome"/>
</dbReference>
<dbReference type="PANTHER" id="PTHR12213">
    <property type="entry name" value="CORRINOID ADENOSYLTRANSFERASE"/>
    <property type="match status" value="1"/>
</dbReference>
<dbReference type="AlphaFoldDB" id="A0A5C0XS23"/>
<reference evidence="5 6" key="1">
    <citation type="submission" date="2017-08" db="EMBL/GenBank/DDBJ databases">
        <title>Resequencing and Reannotation of the genome of Pyrococcus furiosus type strain DSM3638.</title>
        <authorList>
            <person name="Reichelt R.M."/>
            <person name="Bunk B."/>
        </authorList>
    </citation>
    <scope>NUCLEOTIDE SEQUENCE [LARGE SCALE GENOMIC DNA]</scope>
    <source>
        <strain evidence="5 6">DSM 3638</strain>
    </source>
</reference>
<gene>
    <name evidence="5" type="ORF">PFDSM3638_04920</name>
</gene>
<evidence type="ECO:0000256" key="2">
    <source>
        <dbReference type="ARBA" id="ARBA00022741"/>
    </source>
</evidence>
<dbReference type="GeneID" id="41712791"/>
<evidence type="ECO:0000313" key="6">
    <source>
        <dbReference type="Proteomes" id="UP000324354"/>
    </source>
</evidence>
<feature type="domain" description="Cobalamin adenosyltransferase-like" evidence="4">
    <location>
        <begin position="4"/>
        <end position="160"/>
    </location>
</feature>
<dbReference type="Pfam" id="PF01923">
    <property type="entry name" value="Cob_adeno_trans"/>
    <property type="match status" value="1"/>
</dbReference>
<dbReference type="InterPro" id="IPR029499">
    <property type="entry name" value="PduO-typ"/>
</dbReference>
<organism evidence="5 6">
    <name type="scientific">Pyrococcus furiosus (strain ATCC 43587 / DSM 3638 / JCM 8422 / Vc1)</name>
    <dbReference type="NCBI Taxonomy" id="186497"/>
    <lineage>
        <taxon>Archaea</taxon>
        <taxon>Methanobacteriati</taxon>
        <taxon>Methanobacteriota</taxon>
        <taxon>Thermococci</taxon>
        <taxon>Thermococcales</taxon>
        <taxon>Thermococcaceae</taxon>
        <taxon>Pyrococcus</taxon>
    </lineage>
</organism>
<protein>
    <submittedName>
        <fullName evidence="5">ATP:cob(I)alamin adenosyltransferase</fullName>
    </submittedName>
</protein>
<dbReference type="RefSeq" id="WP_014835299.1">
    <property type="nucleotide sequence ID" value="NZ_CP023154.1"/>
</dbReference>
<dbReference type="GeneID" id="13301585"/>
<dbReference type="InterPro" id="IPR016030">
    <property type="entry name" value="CblAdoTrfase-like"/>
</dbReference>